<dbReference type="Proteomes" id="UP001287286">
    <property type="component" value="Unassembled WGS sequence"/>
</dbReference>
<sequence>MRPFAKSGAWICPKRAQTQSPPYSPSVTQQHRAPSHQDANGNASAGVAQSAIHRSAVHRCLGILQVGHHAKLVILVSCPATRPRQSRCRPSPPRHGPPSGASPHCPLKKPAVDDLNEATFSCSTSAPRLTWKGREPDGLPSSTHTCRRAVATMQRTA</sequence>
<reference evidence="2 3" key="1">
    <citation type="journal article" date="2024" name="Microbiol. Resour. Announc.">
        <title>Genome annotations for the ascomycete fungi Trichoderma harzianum, Trichoderma aggressivum, and Purpureocillium lilacinum.</title>
        <authorList>
            <person name="Beijen E.P.W."/>
            <person name="Ohm R.A."/>
        </authorList>
    </citation>
    <scope>NUCLEOTIDE SEQUENCE [LARGE SCALE GENOMIC DNA]</scope>
    <source>
        <strain evidence="2 3">CBS 150709</strain>
    </source>
</reference>
<accession>A0ABR0BBE3</accession>
<gene>
    <name evidence="2" type="ORF">Purlil1_14392</name>
</gene>
<proteinExistence type="predicted"/>
<organism evidence="2 3">
    <name type="scientific">Purpureocillium lilacinum</name>
    <name type="common">Paecilomyces lilacinus</name>
    <dbReference type="NCBI Taxonomy" id="33203"/>
    <lineage>
        <taxon>Eukaryota</taxon>
        <taxon>Fungi</taxon>
        <taxon>Dikarya</taxon>
        <taxon>Ascomycota</taxon>
        <taxon>Pezizomycotina</taxon>
        <taxon>Sordariomycetes</taxon>
        <taxon>Hypocreomycetidae</taxon>
        <taxon>Hypocreales</taxon>
        <taxon>Ophiocordycipitaceae</taxon>
        <taxon>Purpureocillium</taxon>
    </lineage>
</organism>
<feature type="region of interest" description="Disordered" evidence="1">
    <location>
        <begin position="1"/>
        <end position="47"/>
    </location>
</feature>
<comment type="caution">
    <text evidence="2">The sequence shown here is derived from an EMBL/GenBank/DDBJ whole genome shotgun (WGS) entry which is preliminary data.</text>
</comment>
<feature type="compositionally biased region" description="Polar residues" evidence="1">
    <location>
        <begin position="16"/>
        <end position="43"/>
    </location>
</feature>
<evidence type="ECO:0000313" key="2">
    <source>
        <dbReference type="EMBL" id="KAK4058979.1"/>
    </source>
</evidence>
<name>A0ABR0BBE3_PURLI</name>
<keyword evidence="3" id="KW-1185">Reference proteome</keyword>
<feature type="region of interest" description="Disordered" evidence="1">
    <location>
        <begin position="81"/>
        <end position="110"/>
    </location>
</feature>
<evidence type="ECO:0000313" key="3">
    <source>
        <dbReference type="Proteomes" id="UP001287286"/>
    </source>
</evidence>
<protein>
    <submittedName>
        <fullName evidence="2">Uncharacterized protein</fullName>
    </submittedName>
</protein>
<dbReference type="EMBL" id="JAWRVI010000856">
    <property type="protein sequence ID" value="KAK4058979.1"/>
    <property type="molecule type" value="Genomic_DNA"/>
</dbReference>
<evidence type="ECO:0000256" key="1">
    <source>
        <dbReference type="SAM" id="MobiDB-lite"/>
    </source>
</evidence>